<dbReference type="Proteomes" id="UP000789525">
    <property type="component" value="Unassembled WGS sequence"/>
</dbReference>
<dbReference type="EMBL" id="CAJVPT010008782">
    <property type="protein sequence ID" value="CAG8555282.1"/>
    <property type="molecule type" value="Genomic_DNA"/>
</dbReference>
<organism evidence="1 2">
    <name type="scientific">Acaulospora colombiana</name>
    <dbReference type="NCBI Taxonomy" id="27376"/>
    <lineage>
        <taxon>Eukaryota</taxon>
        <taxon>Fungi</taxon>
        <taxon>Fungi incertae sedis</taxon>
        <taxon>Mucoromycota</taxon>
        <taxon>Glomeromycotina</taxon>
        <taxon>Glomeromycetes</taxon>
        <taxon>Diversisporales</taxon>
        <taxon>Acaulosporaceae</taxon>
        <taxon>Acaulospora</taxon>
    </lineage>
</organism>
<comment type="caution">
    <text evidence="1">The sequence shown here is derived from an EMBL/GenBank/DDBJ whole genome shotgun (WGS) entry which is preliminary data.</text>
</comment>
<protein>
    <submittedName>
        <fullName evidence="1">7320_t:CDS:1</fullName>
    </submittedName>
</protein>
<gene>
    <name evidence="1" type="ORF">ACOLOM_LOCUS5018</name>
</gene>
<proteinExistence type="predicted"/>
<accession>A0ACA9LY39</accession>
<evidence type="ECO:0000313" key="1">
    <source>
        <dbReference type="EMBL" id="CAG8555282.1"/>
    </source>
</evidence>
<sequence>MVYSDAQPGPSTTGHKFTNNPNYTNYQSQNMEISPVLSVPHDENYRMPAPICLTDDLITTFGLFDAFQRQVIGYNKQQPSGFQSIPSGNNALGSSSATGTSLAGAAGAAPSVGTATNAYGDDAAGAAKKEKKREKDLYKTLFKDLPGKHDTKRDRYLSDLVMQPPKEGRIMLLDDAMAEMAFTIFDIPQLNNEEEDSKKKKKKRKREQEQGSMSIAPTPAHLPTPGGPLPAKQSKPEIDASMSQRPAKRARQDNYPLPIQQPTPQG</sequence>
<keyword evidence="2" id="KW-1185">Reference proteome</keyword>
<reference evidence="1" key="1">
    <citation type="submission" date="2021-06" db="EMBL/GenBank/DDBJ databases">
        <authorList>
            <person name="Kallberg Y."/>
            <person name="Tangrot J."/>
            <person name="Rosling A."/>
        </authorList>
    </citation>
    <scope>NUCLEOTIDE SEQUENCE</scope>
    <source>
        <strain evidence="1">CL356</strain>
    </source>
</reference>
<name>A0ACA9LY39_9GLOM</name>
<evidence type="ECO:0000313" key="2">
    <source>
        <dbReference type="Proteomes" id="UP000789525"/>
    </source>
</evidence>